<keyword evidence="10" id="KW-1185">Reference proteome</keyword>
<evidence type="ECO:0000256" key="7">
    <source>
        <dbReference type="SAM" id="Phobius"/>
    </source>
</evidence>
<evidence type="ECO:0000256" key="4">
    <source>
        <dbReference type="ARBA" id="ARBA00022989"/>
    </source>
</evidence>
<proteinExistence type="predicted"/>
<feature type="transmembrane region" description="Helical" evidence="7">
    <location>
        <begin position="113"/>
        <end position="136"/>
    </location>
</feature>
<feature type="transmembrane region" description="Helical" evidence="7">
    <location>
        <begin position="47"/>
        <end position="64"/>
    </location>
</feature>
<accession>A0A9N9INK1</accession>
<dbReference type="GO" id="GO:0015297">
    <property type="term" value="F:antiporter activity"/>
    <property type="evidence" value="ECO:0007669"/>
    <property type="project" value="InterPro"/>
</dbReference>
<keyword evidence="3 7" id="KW-0812">Transmembrane</keyword>
<dbReference type="GO" id="GO:0016020">
    <property type="term" value="C:membrane"/>
    <property type="evidence" value="ECO:0007669"/>
    <property type="project" value="UniProtKB-SubCell"/>
</dbReference>
<dbReference type="InterPro" id="IPR006153">
    <property type="entry name" value="Cation/H_exchanger_TM"/>
</dbReference>
<dbReference type="PANTHER" id="PTHR32468:SF0">
    <property type="entry name" value="K(+)_H(+) ANTIPORTER 1"/>
    <property type="match status" value="1"/>
</dbReference>
<organism evidence="9 10">
    <name type="scientific">Cetraspora pellucida</name>
    <dbReference type="NCBI Taxonomy" id="1433469"/>
    <lineage>
        <taxon>Eukaryota</taxon>
        <taxon>Fungi</taxon>
        <taxon>Fungi incertae sedis</taxon>
        <taxon>Mucoromycota</taxon>
        <taxon>Glomeromycotina</taxon>
        <taxon>Glomeromycetes</taxon>
        <taxon>Diversisporales</taxon>
        <taxon>Gigasporaceae</taxon>
        <taxon>Cetraspora</taxon>
    </lineage>
</organism>
<evidence type="ECO:0000259" key="8">
    <source>
        <dbReference type="Pfam" id="PF00999"/>
    </source>
</evidence>
<evidence type="ECO:0000256" key="5">
    <source>
        <dbReference type="ARBA" id="ARBA00023065"/>
    </source>
</evidence>
<feature type="transmembrane region" description="Helical" evidence="7">
    <location>
        <begin position="274"/>
        <end position="295"/>
    </location>
</feature>
<evidence type="ECO:0000256" key="2">
    <source>
        <dbReference type="ARBA" id="ARBA00022448"/>
    </source>
</evidence>
<dbReference type="AlphaFoldDB" id="A0A9N9INK1"/>
<evidence type="ECO:0000256" key="3">
    <source>
        <dbReference type="ARBA" id="ARBA00022692"/>
    </source>
</evidence>
<feature type="transmembrane region" description="Helical" evidence="7">
    <location>
        <begin position="22"/>
        <end position="40"/>
    </location>
</feature>
<dbReference type="Proteomes" id="UP000789759">
    <property type="component" value="Unassembled WGS sequence"/>
</dbReference>
<dbReference type="Pfam" id="PF00999">
    <property type="entry name" value="Na_H_Exchanger"/>
    <property type="match status" value="2"/>
</dbReference>
<keyword evidence="4 7" id="KW-1133">Transmembrane helix</keyword>
<dbReference type="EMBL" id="CAJVQA010016585">
    <property type="protein sequence ID" value="CAG8743928.1"/>
    <property type="molecule type" value="Genomic_DNA"/>
</dbReference>
<evidence type="ECO:0000313" key="9">
    <source>
        <dbReference type="EMBL" id="CAG8743928.1"/>
    </source>
</evidence>
<evidence type="ECO:0000256" key="6">
    <source>
        <dbReference type="ARBA" id="ARBA00023136"/>
    </source>
</evidence>
<comment type="subcellular location">
    <subcellularLocation>
        <location evidence="1">Membrane</location>
        <topology evidence="1">Multi-pass membrane protein</topology>
    </subcellularLocation>
</comment>
<dbReference type="PANTHER" id="PTHR32468">
    <property type="entry name" value="CATION/H + ANTIPORTER"/>
    <property type="match status" value="1"/>
</dbReference>
<evidence type="ECO:0000256" key="1">
    <source>
        <dbReference type="ARBA" id="ARBA00004141"/>
    </source>
</evidence>
<name>A0A9N9INK1_9GLOM</name>
<sequence>MSNESNDILSGANPTKVDDELAFVQIVITISVTAAIHAVLQHIRQPQVVCGAICGVILGVSVVGHVPGYMDTMFPKDSLVCLKPLTHLIGILNSFIVGANLKPKILSDNMKFIIPISICGTILPFTLGLGIAYIMYDTMNNYNVVDSDGFSHDVPFLNFVLVVCPSITITAFPTLWRVLYDLGLTDVDVGARALTAAFGDHIVGGIEWGLAILSSIVAIVGKTFGCIIGAKLIGIPFNDASIIGSFMNYKGALELIILNIGFEKNIINENVFTILYIMILVVMSVTTPLATYLYLKKMVGYRLLGVKEIDQPDSDVKSAVVHTIELEQRTSIGMKFLDHPDDRPDQRMDMRIFPTFSQNNSININAIHVNTALVNYCKKNTDVILVIISWRDQSAKFVQYTFKFIPIYASVGVFIDHGLISAIDSTGPSRVFRVFVPFFGSADDREAVTFALRLLHDDPNVSLTVLRIIKSETPTENDVPEVQPDQNEIVITDEPIERPLHDRSMPTIDSKYVVSQEYIDDELIWNKLRLLKEQEPRLKCPEKRYSFTPIQYAIKEINNHFREGKDLVILGHNSHPTVNEPGTHRSLGYVAEEFLAGEITPSLLVLKAKQIEQ</sequence>
<dbReference type="GO" id="GO:1902600">
    <property type="term" value="P:proton transmembrane transport"/>
    <property type="evidence" value="ECO:0007669"/>
    <property type="project" value="InterPro"/>
</dbReference>
<keyword evidence="2" id="KW-0813">Transport</keyword>
<keyword evidence="5" id="KW-0406">Ion transport</keyword>
<gene>
    <name evidence="9" type="ORF">CPELLU_LOCUS14251</name>
</gene>
<dbReference type="InterPro" id="IPR038770">
    <property type="entry name" value="Na+/solute_symporter_sf"/>
</dbReference>
<dbReference type="Gene3D" id="1.20.1530.20">
    <property type="match status" value="2"/>
</dbReference>
<feature type="domain" description="Cation/H+ exchanger transmembrane" evidence="8">
    <location>
        <begin position="31"/>
        <end position="197"/>
    </location>
</feature>
<feature type="transmembrane region" description="Helical" evidence="7">
    <location>
        <begin position="208"/>
        <end position="230"/>
    </location>
</feature>
<evidence type="ECO:0000313" key="10">
    <source>
        <dbReference type="Proteomes" id="UP000789759"/>
    </source>
</evidence>
<protein>
    <submittedName>
        <fullName evidence="9">1513_t:CDS:1</fullName>
    </submittedName>
</protein>
<keyword evidence="6 7" id="KW-0472">Membrane</keyword>
<reference evidence="9" key="1">
    <citation type="submission" date="2021-06" db="EMBL/GenBank/DDBJ databases">
        <authorList>
            <person name="Kallberg Y."/>
            <person name="Tangrot J."/>
            <person name="Rosling A."/>
        </authorList>
    </citation>
    <scope>NUCLEOTIDE SEQUENCE</scope>
    <source>
        <strain evidence="9">FL966</strain>
    </source>
</reference>
<feature type="transmembrane region" description="Helical" evidence="7">
    <location>
        <begin position="156"/>
        <end position="176"/>
    </location>
</feature>
<dbReference type="InterPro" id="IPR050794">
    <property type="entry name" value="CPA2_transporter"/>
</dbReference>
<comment type="caution">
    <text evidence="9">The sequence shown here is derived from an EMBL/GenBank/DDBJ whole genome shotgun (WGS) entry which is preliminary data.</text>
</comment>
<feature type="domain" description="Cation/H+ exchanger transmembrane" evidence="8">
    <location>
        <begin position="207"/>
        <end position="286"/>
    </location>
</feature>
<dbReference type="OrthoDB" id="2687058at2759"/>